<evidence type="ECO:0000256" key="4">
    <source>
        <dbReference type="ARBA" id="ARBA00023157"/>
    </source>
</evidence>
<dbReference type="SMART" id="SM00494">
    <property type="entry name" value="ChtBD2"/>
    <property type="match status" value="5"/>
</dbReference>
<keyword evidence="1" id="KW-0147">Chitin-binding</keyword>
<feature type="domain" description="Chitin-binding type-2" evidence="6">
    <location>
        <begin position="472"/>
        <end position="531"/>
    </location>
</feature>
<evidence type="ECO:0000256" key="2">
    <source>
        <dbReference type="ARBA" id="ARBA00022729"/>
    </source>
</evidence>
<dbReference type="GO" id="GO:0008061">
    <property type="term" value="F:chitin binding"/>
    <property type="evidence" value="ECO:0007669"/>
    <property type="project" value="UniProtKB-KW"/>
</dbReference>
<comment type="caution">
    <text evidence="7">The sequence shown here is derived from an EMBL/GenBank/DDBJ whole genome shotgun (WGS) entry which is preliminary data.</text>
</comment>
<dbReference type="Pfam" id="PF01607">
    <property type="entry name" value="CBM_14"/>
    <property type="match status" value="5"/>
</dbReference>
<proteinExistence type="predicted"/>
<organism evidence="7 8">
    <name type="scientific">Trichinella pseudospiralis</name>
    <name type="common">Parasitic roundworm</name>
    <dbReference type="NCBI Taxonomy" id="6337"/>
    <lineage>
        <taxon>Eukaryota</taxon>
        <taxon>Metazoa</taxon>
        <taxon>Ecdysozoa</taxon>
        <taxon>Nematoda</taxon>
        <taxon>Enoplea</taxon>
        <taxon>Dorylaimia</taxon>
        <taxon>Trichinellida</taxon>
        <taxon>Trichinellidae</taxon>
        <taxon>Trichinella</taxon>
    </lineage>
</organism>
<keyword evidence="4" id="KW-1015">Disulfide bond</keyword>
<dbReference type="InterPro" id="IPR051940">
    <property type="entry name" value="Chitin_bind-dev_reg"/>
</dbReference>
<dbReference type="SUPFAM" id="SSF57625">
    <property type="entry name" value="Invertebrate chitin-binding proteins"/>
    <property type="match status" value="5"/>
</dbReference>
<evidence type="ECO:0000259" key="6">
    <source>
        <dbReference type="PROSITE" id="PS50940"/>
    </source>
</evidence>
<dbReference type="PANTHER" id="PTHR23301">
    <property type="entry name" value="CHITIN BINDING PERITROPHIN-A"/>
    <property type="match status" value="1"/>
</dbReference>
<dbReference type="InterPro" id="IPR002557">
    <property type="entry name" value="Chitin-bd_dom"/>
</dbReference>
<dbReference type="PROSITE" id="PS50940">
    <property type="entry name" value="CHIT_BIND_II"/>
    <property type="match status" value="5"/>
</dbReference>
<gene>
    <name evidence="7" type="primary">cpg-2</name>
    <name evidence="7" type="ORF">T4E_9693</name>
</gene>
<dbReference type="AlphaFoldDB" id="A0A0V0XRY3"/>
<evidence type="ECO:0000256" key="1">
    <source>
        <dbReference type="ARBA" id="ARBA00022669"/>
    </source>
</evidence>
<keyword evidence="5" id="KW-0325">Glycoprotein</keyword>
<protein>
    <submittedName>
        <fullName evidence="7">Chondroitin proteoglycan 2</fullName>
    </submittedName>
</protein>
<accession>A0A0V0XRY3</accession>
<evidence type="ECO:0000256" key="3">
    <source>
        <dbReference type="ARBA" id="ARBA00022737"/>
    </source>
</evidence>
<keyword evidence="3" id="KW-0677">Repeat</keyword>
<evidence type="ECO:0000313" key="7">
    <source>
        <dbReference type="EMBL" id="KRX90669.1"/>
    </source>
</evidence>
<feature type="domain" description="Chitin-binding type-2" evidence="6">
    <location>
        <begin position="314"/>
        <end position="362"/>
    </location>
</feature>
<dbReference type="EMBL" id="JYDU01000158">
    <property type="protein sequence ID" value="KRX90669.1"/>
    <property type="molecule type" value="Genomic_DNA"/>
</dbReference>
<reference evidence="7 8" key="1">
    <citation type="submission" date="2015-01" db="EMBL/GenBank/DDBJ databases">
        <title>Evolution of Trichinella species and genotypes.</title>
        <authorList>
            <person name="Korhonen P.K."/>
            <person name="Edoardo P."/>
            <person name="Giuseppe L.R."/>
            <person name="Gasser R.B."/>
        </authorList>
    </citation>
    <scope>NUCLEOTIDE SEQUENCE [LARGE SCALE GENOMIC DNA]</scope>
    <source>
        <strain evidence="7">ISS141</strain>
    </source>
</reference>
<dbReference type="Gene3D" id="2.170.140.10">
    <property type="entry name" value="Chitin binding domain"/>
    <property type="match status" value="5"/>
</dbReference>
<keyword evidence="2" id="KW-0732">Signal</keyword>
<dbReference type="InterPro" id="IPR036508">
    <property type="entry name" value="Chitin-bd_dom_sf"/>
</dbReference>
<dbReference type="GO" id="GO:0005576">
    <property type="term" value="C:extracellular region"/>
    <property type="evidence" value="ECO:0007669"/>
    <property type="project" value="InterPro"/>
</dbReference>
<evidence type="ECO:0000256" key="5">
    <source>
        <dbReference type="ARBA" id="ARBA00023180"/>
    </source>
</evidence>
<dbReference type="PANTHER" id="PTHR23301:SF0">
    <property type="entry name" value="CHITIN-BINDING TYPE-2 DOMAIN-CONTAINING PROTEIN-RELATED"/>
    <property type="match status" value="1"/>
</dbReference>
<name>A0A0V0XRY3_TRIPS</name>
<dbReference type="Proteomes" id="UP000054815">
    <property type="component" value="Unassembled WGS sequence"/>
</dbReference>
<feature type="domain" description="Chitin-binding type-2" evidence="6">
    <location>
        <begin position="156"/>
        <end position="212"/>
    </location>
</feature>
<dbReference type="STRING" id="6337.A0A0V0XRY3"/>
<evidence type="ECO:0000313" key="8">
    <source>
        <dbReference type="Proteomes" id="UP000054815"/>
    </source>
</evidence>
<feature type="domain" description="Chitin-binding type-2" evidence="6">
    <location>
        <begin position="396"/>
        <end position="455"/>
    </location>
</feature>
<sequence>MICMLSESRTLSHLRRAADNNKSKSHCLTVDRPSNDATVIQISKHVKSIQQVISPGNHPIQASPIKGQQSGSDPNCPVGEWLAWQPCSYIECTQVRIRQGLTADVYRRDQCVLFERRRCADVFSCVAHFLAKIKKEILNFKRLQNQQLQNDTKEAAFDCKDMENGLYGKPCSTEYYTCWNGRTIKHTCPANFSFNQNLLQCRPYAETASCFERYTVTPSSNNSTEKPIYDCKKIGGGSYANPRSYPINCSETYYTCHFGMQLTRHCPDMLVFDPEYKICRYRSEVFECTGKRSISQSSEQNYTSTMQPTLPPVDFDCKSKPDGFYADPKYSYSQVFYSCSGGLAREMHCQQKLVYDSRSKTCQAIGNLFTTTDQPLTTTVQRSTSTANVPTTEELPLDCGKLVNGLYPDPKQSCSHLFYSCANGFLRMLICPEQLYYDPVTQICDDFWNVAECHETSKNNMTENQNVDQIQDEDCVGFPDGRYPYPKATCSNLFTTCSNGLLKTEQCPVDLFYDVNSKNCLQYERVEACIGSHDLLNQKADQA</sequence>
<feature type="domain" description="Chitin-binding type-2" evidence="6">
    <location>
        <begin position="228"/>
        <end position="290"/>
    </location>
</feature>